<dbReference type="GeneID" id="20667311"/>
<evidence type="ECO:0000313" key="2">
    <source>
        <dbReference type="Proteomes" id="UP000030671"/>
    </source>
</evidence>
<name>W4JNY0_HETIT</name>
<protein>
    <submittedName>
        <fullName evidence="1">Uncharacterized protein</fullName>
    </submittedName>
</protein>
<dbReference type="KEGG" id="hir:HETIRDRAFT_148944"/>
<dbReference type="EMBL" id="KI925466">
    <property type="protein sequence ID" value="ETW75194.1"/>
    <property type="molecule type" value="Genomic_DNA"/>
</dbReference>
<keyword evidence="2" id="KW-1185">Reference proteome</keyword>
<accession>W4JNY0</accession>
<dbReference type="InParanoid" id="W4JNY0"/>
<evidence type="ECO:0000313" key="1">
    <source>
        <dbReference type="EMBL" id="ETW75194.1"/>
    </source>
</evidence>
<sequence length="54" mass="6065">MSFEPFKEAPYLPLNLVKLMSFSVLMIARTLHTSVMGVGLSRDAYARGSYKPSR</sequence>
<reference evidence="1 2" key="1">
    <citation type="journal article" date="2012" name="New Phytol.">
        <title>Insight into trade-off between wood decay and parasitism from the genome of a fungal forest pathogen.</title>
        <authorList>
            <person name="Olson A."/>
            <person name="Aerts A."/>
            <person name="Asiegbu F."/>
            <person name="Belbahri L."/>
            <person name="Bouzid O."/>
            <person name="Broberg A."/>
            <person name="Canback B."/>
            <person name="Coutinho P.M."/>
            <person name="Cullen D."/>
            <person name="Dalman K."/>
            <person name="Deflorio G."/>
            <person name="van Diepen L.T."/>
            <person name="Dunand C."/>
            <person name="Duplessis S."/>
            <person name="Durling M."/>
            <person name="Gonthier P."/>
            <person name="Grimwood J."/>
            <person name="Fossdal C.G."/>
            <person name="Hansson D."/>
            <person name="Henrissat B."/>
            <person name="Hietala A."/>
            <person name="Himmelstrand K."/>
            <person name="Hoffmeister D."/>
            <person name="Hogberg N."/>
            <person name="James T.Y."/>
            <person name="Karlsson M."/>
            <person name="Kohler A."/>
            <person name="Kues U."/>
            <person name="Lee Y.H."/>
            <person name="Lin Y.C."/>
            <person name="Lind M."/>
            <person name="Lindquist E."/>
            <person name="Lombard V."/>
            <person name="Lucas S."/>
            <person name="Lunden K."/>
            <person name="Morin E."/>
            <person name="Murat C."/>
            <person name="Park J."/>
            <person name="Raffaello T."/>
            <person name="Rouze P."/>
            <person name="Salamov A."/>
            <person name="Schmutz J."/>
            <person name="Solheim H."/>
            <person name="Stahlberg J."/>
            <person name="Velez H."/>
            <person name="de Vries R.P."/>
            <person name="Wiebenga A."/>
            <person name="Woodward S."/>
            <person name="Yakovlev I."/>
            <person name="Garbelotto M."/>
            <person name="Martin F."/>
            <person name="Grigoriev I.V."/>
            <person name="Stenlid J."/>
        </authorList>
    </citation>
    <scope>NUCLEOTIDE SEQUENCE [LARGE SCALE GENOMIC DNA]</scope>
    <source>
        <strain evidence="1 2">TC 32-1</strain>
    </source>
</reference>
<organism evidence="1 2">
    <name type="scientific">Heterobasidion irregulare (strain TC 32-1)</name>
    <dbReference type="NCBI Taxonomy" id="747525"/>
    <lineage>
        <taxon>Eukaryota</taxon>
        <taxon>Fungi</taxon>
        <taxon>Dikarya</taxon>
        <taxon>Basidiomycota</taxon>
        <taxon>Agaricomycotina</taxon>
        <taxon>Agaricomycetes</taxon>
        <taxon>Russulales</taxon>
        <taxon>Bondarzewiaceae</taxon>
        <taxon>Heterobasidion</taxon>
        <taxon>Heterobasidion annosum species complex</taxon>
    </lineage>
</organism>
<dbReference type="AlphaFoldDB" id="W4JNY0"/>
<dbReference type="Proteomes" id="UP000030671">
    <property type="component" value="Unassembled WGS sequence"/>
</dbReference>
<gene>
    <name evidence="1" type="ORF">HETIRDRAFT_148944</name>
</gene>
<proteinExistence type="predicted"/>
<dbReference type="RefSeq" id="XP_009552634.1">
    <property type="nucleotide sequence ID" value="XM_009554339.1"/>
</dbReference>
<dbReference type="HOGENOM" id="CLU_3050594_0_0_1"/>